<keyword evidence="6" id="KW-0902">Two-component regulatory system</keyword>
<feature type="domain" description="Response regulatory" evidence="12">
    <location>
        <begin position="1095"/>
        <end position="1212"/>
    </location>
</feature>
<keyword evidence="14" id="KW-1185">Reference proteome</keyword>
<dbReference type="InterPro" id="IPR036097">
    <property type="entry name" value="HisK_dim/P_sf"/>
</dbReference>
<feature type="coiled-coil region" evidence="8">
    <location>
        <begin position="474"/>
        <end position="536"/>
    </location>
</feature>
<dbReference type="Gene3D" id="3.40.50.2300">
    <property type="match status" value="3"/>
</dbReference>
<organism evidence="13 14">
    <name type="scientific">Trichlorobacter ammonificans</name>
    <dbReference type="NCBI Taxonomy" id="2916410"/>
    <lineage>
        <taxon>Bacteria</taxon>
        <taxon>Pseudomonadati</taxon>
        <taxon>Thermodesulfobacteriota</taxon>
        <taxon>Desulfuromonadia</taxon>
        <taxon>Geobacterales</taxon>
        <taxon>Geobacteraceae</taxon>
        <taxon>Trichlorobacter</taxon>
    </lineage>
</organism>
<evidence type="ECO:0000256" key="7">
    <source>
        <dbReference type="PROSITE-ProRule" id="PRU00169"/>
    </source>
</evidence>
<dbReference type="Gene3D" id="6.10.340.10">
    <property type="match status" value="1"/>
</dbReference>
<dbReference type="SMART" id="SM00388">
    <property type="entry name" value="HisKA"/>
    <property type="match status" value="1"/>
</dbReference>
<feature type="domain" description="Response regulatory" evidence="12">
    <location>
        <begin position="949"/>
        <end position="1065"/>
    </location>
</feature>
<dbReference type="SUPFAM" id="SSF55874">
    <property type="entry name" value="ATPase domain of HSP90 chaperone/DNA topoisomerase II/histidine kinase"/>
    <property type="match status" value="1"/>
</dbReference>
<evidence type="ECO:0000256" key="6">
    <source>
        <dbReference type="ARBA" id="ARBA00023012"/>
    </source>
</evidence>
<dbReference type="Pfam" id="PF00512">
    <property type="entry name" value="HisKA"/>
    <property type="match status" value="1"/>
</dbReference>
<feature type="transmembrane region" description="Helical" evidence="10">
    <location>
        <begin position="15"/>
        <end position="32"/>
    </location>
</feature>
<dbReference type="SUPFAM" id="SSF55781">
    <property type="entry name" value="GAF domain-like"/>
    <property type="match status" value="1"/>
</dbReference>
<dbReference type="Proteomes" id="UP001295463">
    <property type="component" value="Chromosome"/>
</dbReference>
<name>A0ABM9D8U9_9BACT</name>
<evidence type="ECO:0000313" key="13">
    <source>
        <dbReference type="EMBL" id="CAH2031644.1"/>
    </source>
</evidence>
<dbReference type="CDD" id="cd17546">
    <property type="entry name" value="REC_hyHK_CKI1_RcsC-like"/>
    <property type="match status" value="1"/>
</dbReference>
<feature type="compositionally biased region" description="Pro residues" evidence="9">
    <location>
        <begin position="781"/>
        <end position="795"/>
    </location>
</feature>
<reference evidence="13 14" key="1">
    <citation type="submission" date="2022-03" db="EMBL/GenBank/DDBJ databases">
        <authorList>
            <person name="Koch H."/>
        </authorList>
    </citation>
    <scope>NUCLEOTIDE SEQUENCE [LARGE SCALE GENOMIC DNA]</scope>
    <source>
        <strain evidence="13 14">G1</strain>
    </source>
</reference>
<dbReference type="InterPro" id="IPR003018">
    <property type="entry name" value="GAF"/>
</dbReference>
<dbReference type="InterPro" id="IPR004358">
    <property type="entry name" value="Sig_transdc_His_kin-like_C"/>
</dbReference>
<feature type="transmembrane region" description="Helical" evidence="10">
    <location>
        <begin position="189"/>
        <end position="211"/>
    </location>
</feature>
<dbReference type="InterPro" id="IPR003661">
    <property type="entry name" value="HisK_dim/P_dom"/>
</dbReference>
<evidence type="ECO:0000259" key="12">
    <source>
        <dbReference type="PROSITE" id="PS50110"/>
    </source>
</evidence>
<keyword evidence="10" id="KW-0812">Transmembrane</keyword>
<evidence type="ECO:0000256" key="1">
    <source>
        <dbReference type="ARBA" id="ARBA00000085"/>
    </source>
</evidence>
<feature type="domain" description="Response regulatory" evidence="12">
    <location>
        <begin position="827"/>
        <end position="940"/>
    </location>
</feature>
<dbReference type="PANTHER" id="PTHR45339">
    <property type="entry name" value="HYBRID SIGNAL TRANSDUCTION HISTIDINE KINASE J"/>
    <property type="match status" value="1"/>
</dbReference>
<evidence type="ECO:0000259" key="11">
    <source>
        <dbReference type="PROSITE" id="PS50109"/>
    </source>
</evidence>
<evidence type="ECO:0000256" key="2">
    <source>
        <dbReference type="ARBA" id="ARBA00012438"/>
    </source>
</evidence>
<feature type="modified residue" description="4-aspartylphosphate" evidence="7">
    <location>
        <position position="1145"/>
    </location>
</feature>
<dbReference type="SUPFAM" id="SSF52172">
    <property type="entry name" value="CheY-like"/>
    <property type="match status" value="3"/>
</dbReference>
<dbReference type="SMART" id="SM00448">
    <property type="entry name" value="REC"/>
    <property type="match status" value="3"/>
</dbReference>
<sequence>MTSYRDLTIKYKLTLGYAAVLALCCLIGFFGFRGMSEIKARLDDLQQNLMPNITTIADIDRYAQQHRRAFLHYQINAHPDHRAAVAARLSKTELQTRQTLKRLETLDQTAEERTLLGEVNLLVQQYFDAANAVQKQAASGIDHARLDAENERIFAHFSRLEAAVNRLSQLNSEEAAGHYQSSTLTYRQLCFWLALLLVCTTLLAAAMIVLISRSISTPVRTVLDAIRLQEERGRENARLAEAIAGGDLGQDVQIGEPLQLDQEQISRDEAGMLLRAVAGMSESQHALDLAFAEMTRSLRRHRDEEAVRAWLKNGQHELNSLLRGDRSSEELTGHTLTFLADYLGAGAGAFYLFDEPEGMLRLVAGYALSRPDEHPQRIALGEGLVGQAARERKLICLNAVPPDYLRIGSGLGEADPIAILILPLLHDSDLVGVIELGSFVDFTTEQLDFLQQSREAIAIALSVNRSRHLVNDLLAQTQAQAEELRVQQEELQQTNEELEERAQVLELQREHIRAKNREIEEKSRELQRKADELERVSTYKSEFLANMSHELRTPLNSLLILSGLLRDNRDGNLTRRQVEFAATINSAGRDLLTLINDILDLSKIESGHLEFHYEETTPAEICGELAAMFTPLAEEKGIDFVLRYDEPLPPVLLADSQRVRQILKNLLSNACKFTAHGQMELRVHTPHAADSPLEPPAVAFAVSDTGIGIPADKQSIIFNAFQQADGSTSRTYGGTGLGLSISRQLARSMGGEITLVSEPGNGSTFTLYLPLTGSCALVRPEPSPPLPQQPPPPAVTPGNARAVEKSMEPLPPPIADDRELLQHGERSILVIEDDLPFAAVLRDMVRERGFRALVAADGESGIALAQRHHPSAIILDVMLPHIDGWGVMRSLKDNPETRHIPVHFITCLEERRKAMAMGAIGFITKPVSSDQLEAVFGTLTTAMDKTMKMLLIVEDDPAQATAMVALLEAGNVVIKVAETGDQAIALLSSEPFDCIVLDLGLADMGAFELLEELKRLDPGRRIPVIIHTGRELSREDERRLHHYAESIIIKGAKSPERLLNEVTLFLHLIETSLDPGKQRMIRAALDKEAMLEGKKVLIVDDDMRNIFSLSSALAEKDMIILEAENGREALRQLDQHPDVNLVLMDIMMPEMDGYEAMRAIRADNRFRNLPIIALTAKAMKGDREECLNAGASDYIPKPVDMDKLFSLLRVWLYSSATSTTMDM</sequence>
<dbReference type="PANTHER" id="PTHR45339:SF1">
    <property type="entry name" value="HYBRID SIGNAL TRANSDUCTION HISTIDINE KINASE J"/>
    <property type="match status" value="1"/>
</dbReference>
<dbReference type="CDD" id="cd16922">
    <property type="entry name" value="HATPase_EvgS-ArcB-TorS-like"/>
    <property type="match status" value="1"/>
</dbReference>
<evidence type="ECO:0000256" key="3">
    <source>
        <dbReference type="ARBA" id="ARBA00022553"/>
    </source>
</evidence>
<feature type="region of interest" description="Disordered" evidence="9">
    <location>
        <begin position="779"/>
        <end position="800"/>
    </location>
</feature>
<dbReference type="InterPro" id="IPR011006">
    <property type="entry name" value="CheY-like_superfamily"/>
</dbReference>
<evidence type="ECO:0000256" key="10">
    <source>
        <dbReference type="SAM" id="Phobius"/>
    </source>
</evidence>
<dbReference type="Pfam" id="PF13185">
    <property type="entry name" value="GAF_2"/>
    <property type="match status" value="1"/>
</dbReference>
<proteinExistence type="predicted"/>
<feature type="modified residue" description="4-aspartylphosphate" evidence="7">
    <location>
        <position position="998"/>
    </location>
</feature>
<dbReference type="RefSeq" id="WP_305732455.1">
    <property type="nucleotide sequence ID" value="NZ_OW150024.1"/>
</dbReference>
<keyword evidence="3 7" id="KW-0597">Phosphoprotein</keyword>
<dbReference type="InterPro" id="IPR003594">
    <property type="entry name" value="HATPase_dom"/>
</dbReference>
<dbReference type="Pfam" id="PF12729">
    <property type="entry name" value="4HB_MCP_1"/>
    <property type="match status" value="1"/>
</dbReference>
<dbReference type="PROSITE" id="PS50110">
    <property type="entry name" value="RESPONSE_REGULATORY"/>
    <property type="match status" value="3"/>
</dbReference>
<dbReference type="Pfam" id="PF00072">
    <property type="entry name" value="Response_reg"/>
    <property type="match status" value="3"/>
</dbReference>
<dbReference type="InterPro" id="IPR036890">
    <property type="entry name" value="HATPase_C_sf"/>
</dbReference>
<dbReference type="Pfam" id="PF02518">
    <property type="entry name" value="HATPase_c"/>
    <property type="match status" value="1"/>
</dbReference>
<dbReference type="CDD" id="cd00156">
    <property type="entry name" value="REC"/>
    <property type="match status" value="1"/>
</dbReference>
<dbReference type="CDD" id="cd00082">
    <property type="entry name" value="HisKA"/>
    <property type="match status" value="1"/>
</dbReference>
<evidence type="ECO:0000256" key="9">
    <source>
        <dbReference type="SAM" id="MobiDB-lite"/>
    </source>
</evidence>
<evidence type="ECO:0000256" key="4">
    <source>
        <dbReference type="ARBA" id="ARBA00022679"/>
    </source>
</evidence>
<comment type="catalytic activity">
    <reaction evidence="1">
        <text>ATP + protein L-histidine = ADP + protein N-phospho-L-histidine.</text>
        <dbReference type="EC" id="2.7.13.3"/>
    </reaction>
</comment>
<dbReference type="PRINTS" id="PR00344">
    <property type="entry name" value="BCTRLSENSOR"/>
</dbReference>
<evidence type="ECO:0000313" key="14">
    <source>
        <dbReference type="Proteomes" id="UP001295463"/>
    </source>
</evidence>
<keyword evidence="4" id="KW-0808">Transferase</keyword>
<dbReference type="InterPro" id="IPR029016">
    <property type="entry name" value="GAF-like_dom_sf"/>
</dbReference>
<dbReference type="SMART" id="SM00387">
    <property type="entry name" value="HATPase_c"/>
    <property type="match status" value="1"/>
</dbReference>
<dbReference type="PROSITE" id="PS50109">
    <property type="entry name" value="HIS_KIN"/>
    <property type="match status" value="1"/>
</dbReference>
<keyword evidence="10" id="KW-0472">Membrane</keyword>
<evidence type="ECO:0000256" key="8">
    <source>
        <dbReference type="SAM" id="Coils"/>
    </source>
</evidence>
<dbReference type="Gene3D" id="3.30.450.40">
    <property type="match status" value="1"/>
</dbReference>
<evidence type="ECO:0000256" key="5">
    <source>
        <dbReference type="ARBA" id="ARBA00022777"/>
    </source>
</evidence>
<dbReference type="EC" id="2.7.13.3" evidence="2"/>
<feature type="modified residue" description="4-aspartylphosphate" evidence="7">
    <location>
        <position position="876"/>
    </location>
</feature>
<dbReference type="Gene3D" id="3.30.565.10">
    <property type="entry name" value="Histidine kinase-like ATPase, C-terminal domain"/>
    <property type="match status" value="1"/>
</dbReference>
<keyword evidence="5" id="KW-0418">Kinase</keyword>
<keyword evidence="10" id="KW-1133">Transmembrane helix</keyword>
<dbReference type="InterPro" id="IPR005467">
    <property type="entry name" value="His_kinase_dom"/>
</dbReference>
<keyword evidence="8" id="KW-0175">Coiled coil</keyword>
<dbReference type="EMBL" id="OW150024">
    <property type="protein sequence ID" value="CAH2031644.1"/>
    <property type="molecule type" value="Genomic_DNA"/>
</dbReference>
<protein>
    <recommendedName>
        <fullName evidence="2">histidine kinase</fullName>
        <ecNumber evidence="2">2.7.13.3</ecNumber>
    </recommendedName>
</protein>
<dbReference type="InterPro" id="IPR001789">
    <property type="entry name" value="Sig_transdc_resp-reg_receiver"/>
</dbReference>
<dbReference type="Gene3D" id="1.10.287.130">
    <property type="match status" value="1"/>
</dbReference>
<dbReference type="SUPFAM" id="SSF47384">
    <property type="entry name" value="Homodimeric domain of signal transducing histidine kinase"/>
    <property type="match status" value="1"/>
</dbReference>
<accession>A0ABM9D8U9</accession>
<feature type="domain" description="Histidine kinase" evidence="11">
    <location>
        <begin position="546"/>
        <end position="773"/>
    </location>
</feature>
<dbReference type="SMART" id="SM00065">
    <property type="entry name" value="GAF"/>
    <property type="match status" value="1"/>
</dbReference>
<dbReference type="InterPro" id="IPR024478">
    <property type="entry name" value="HlyB_4HB_MCP"/>
</dbReference>
<gene>
    <name evidence="13" type="ORF">GEAMG1_1812</name>
</gene>